<evidence type="ECO:0000313" key="3">
    <source>
        <dbReference type="Proteomes" id="UP000019222"/>
    </source>
</evidence>
<dbReference type="Gene3D" id="3.40.50.80">
    <property type="entry name" value="Nucleotide-binding domain of ferredoxin-NADP reductase (FNR) module"/>
    <property type="match status" value="1"/>
</dbReference>
<organism evidence="2 3">
    <name type="scientific">Corynebacterium vitaeruminis DSM 20294</name>
    <dbReference type="NCBI Taxonomy" id="1224164"/>
    <lineage>
        <taxon>Bacteria</taxon>
        <taxon>Bacillati</taxon>
        <taxon>Actinomycetota</taxon>
        <taxon>Actinomycetes</taxon>
        <taxon>Mycobacteriales</taxon>
        <taxon>Corynebacteriaceae</taxon>
        <taxon>Corynebacterium</taxon>
    </lineage>
</organism>
<dbReference type="GO" id="GO:0016491">
    <property type="term" value="F:oxidoreductase activity"/>
    <property type="evidence" value="ECO:0007669"/>
    <property type="project" value="TreeGrafter"/>
</dbReference>
<proteinExistence type="predicted"/>
<keyword evidence="3" id="KW-1185">Reference proteome</keyword>
<dbReference type="InterPro" id="IPR039261">
    <property type="entry name" value="FNR_nucleotide-bd"/>
</dbReference>
<dbReference type="PANTHER" id="PTHR47354:SF5">
    <property type="entry name" value="PROTEIN RFBI"/>
    <property type="match status" value="1"/>
</dbReference>
<dbReference type="KEGG" id="cvt:B843_11695"/>
<dbReference type="InterPro" id="IPR017938">
    <property type="entry name" value="Riboflavin_synthase-like_b-brl"/>
</dbReference>
<accession>W5Y4C7</accession>
<dbReference type="eggNOG" id="COG0543">
    <property type="taxonomic scope" value="Bacteria"/>
</dbReference>
<comment type="cofactor">
    <cofactor evidence="1">
        <name>FAD</name>
        <dbReference type="ChEBI" id="CHEBI:57692"/>
    </cofactor>
</comment>
<dbReference type="HOGENOM" id="CLU_026437_2_0_11"/>
<dbReference type="SUPFAM" id="SSF63380">
    <property type="entry name" value="Riboflavin synthase domain-like"/>
    <property type="match status" value="1"/>
</dbReference>
<reference evidence="2 3" key="1">
    <citation type="submission" date="2013-02" db="EMBL/GenBank/DDBJ databases">
        <title>The complete genome sequence of Corynebacterium vitaeruminis DSM 20294.</title>
        <authorList>
            <person name="Ruckert C."/>
            <person name="Albersmeier A."/>
            <person name="Kalinowski J."/>
        </authorList>
    </citation>
    <scope>NUCLEOTIDE SEQUENCE [LARGE SCALE GENOMIC DNA]</scope>
    <source>
        <strain evidence="3">ATCC 10234</strain>
    </source>
</reference>
<protein>
    <submittedName>
        <fullName evidence="2">Putative oxidoreductase</fullName>
    </submittedName>
</protein>
<dbReference type="PATRIC" id="fig|1224164.3.peg.2356"/>
<dbReference type="EMBL" id="CP004353">
    <property type="protein sequence ID" value="AHI23715.1"/>
    <property type="molecule type" value="Genomic_DNA"/>
</dbReference>
<dbReference type="AlphaFoldDB" id="W5Y4C7"/>
<dbReference type="STRING" id="1224164.B843_11695"/>
<evidence type="ECO:0000313" key="2">
    <source>
        <dbReference type="EMBL" id="AHI23715.1"/>
    </source>
</evidence>
<dbReference type="Gene3D" id="2.40.30.10">
    <property type="entry name" value="Translation factors"/>
    <property type="match status" value="1"/>
</dbReference>
<sequence length="393" mass="43072">MADVISRNREELSAIAFDMFFATQRDARTRIRATPAIADALTLLARSCDSEGKLPLDVEKRFLQRATTLCAHGLRVDDLEPLAESAHRAMLITAGGQPFELVLPIERALQQLARTVVERLTAYPPQPATEARVAQVQRRSRRYTVVRLEADQAIAYQPGQSVSVSVAFLPGAVEYHYPANPTNEHGQIEFHVFHDPAQAGGSDLTKLMSAAAVGDIWRLGPHSGEEGGWVLDKKREDLLIAHGIGLAPIRTVVIDRLINGPQVRTHLFLSAEYPGELYDLMGLWQIAASSPWLSVTPVSLHDEDPWWVAATEHSAPPRGLHLRKTGEVGEIVSSFGSWGDRDVLIAGPGERVAATVGFMRAAGTPRGHIQTRVCEQPSLWAVGADGRHRANQR</sequence>
<dbReference type="SUPFAM" id="SSF52343">
    <property type="entry name" value="Ferredoxin reductase-like, C-terminal NADP-linked domain"/>
    <property type="match status" value="1"/>
</dbReference>
<gene>
    <name evidence="2" type="ORF">B843_11695</name>
</gene>
<name>W5Y4C7_9CORY</name>
<evidence type="ECO:0000256" key="1">
    <source>
        <dbReference type="ARBA" id="ARBA00001974"/>
    </source>
</evidence>
<dbReference type="Proteomes" id="UP000019222">
    <property type="component" value="Chromosome"/>
</dbReference>
<dbReference type="InterPro" id="IPR050415">
    <property type="entry name" value="MRET"/>
</dbReference>
<dbReference type="PANTHER" id="PTHR47354">
    <property type="entry name" value="NADH OXIDOREDUCTASE HCR"/>
    <property type="match status" value="1"/>
</dbReference>